<dbReference type="AlphaFoldDB" id="A0AAV7NMZ8"/>
<organism evidence="2 3">
    <name type="scientific">Pleurodeles waltl</name>
    <name type="common">Iberian ribbed newt</name>
    <dbReference type="NCBI Taxonomy" id="8319"/>
    <lineage>
        <taxon>Eukaryota</taxon>
        <taxon>Metazoa</taxon>
        <taxon>Chordata</taxon>
        <taxon>Craniata</taxon>
        <taxon>Vertebrata</taxon>
        <taxon>Euteleostomi</taxon>
        <taxon>Amphibia</taxon>
        <taxon>Batrachia</taxon>
        <taxon>Caudata</taxon>
        <taxon>Salamandroidea</taxon>
        <taxon>Salamandridae</taxon>
        <taxon>Pleurodelinae</taxon>
        <taxon>Pleurodeles</taxon>
    </lineage>
</organism>
<sequence length="120" mass="13426">MRSCASWGSLVRAWSLILKTDLASVRSAQDHLERQQGTGFAAALPSFDPSQNLYDTQFGDGGVGDREMHGTSADCGVFSGVNEWNLDYEEREVEEGETVEEQECEWWVGFPGNYYGEGRY</sequence>
<evidence type="ECO:0000256" key="1">
    <source>
        <dbReference type="SAM" id="SignalP"/>
    </source>
</evidence>
<feature type="chain" id="PRO_5044023597" evidence="1">
    <location>
        <begin position="28"/>
        <end position="120"/>
    </location>
</feature>
<accession>A0AAV7NMZ8</accession>
<dbReference type="Proteomes" id="UP001066276">
    <property type="component" value="Chromosome 8"/>
</dbReference>
<protein>
    <submittedName>
        <fullName evidence="2">Uncharacterized protein</fullName>
    </submittedName>
</protein>
<gene>
    <name evidence="2" type="ORF">NDU88_004550</name>
</gene>
<keyword evidence="1" id="KW-0732">Signal</keyword>
<comment type="caution">
    <text evidence="2">The sequence shown here is derived from an EMBL/GenBank/DDBJ whole genome shotgun (WGS) entry which is preliminary data.</text>
</comment>
<proteinExistence type="predicted"/>
<evidence type="ECO:0000313" key="2">
    <source>
        <dbReference type="EMBL" id="KAJ1116335.1"/>
    </source>
</evidence>
<reference evidence="2" key="1">
    <citation type="journal article" date="2022" name="bioRxiv">
        <title>Sequencing and chromosome-scale assembly of the giantPleurodeles waltlgenome.</title>
        <authorList>
            <person name="Brown T."/>
            <person name="Elewa A."/>
            <person name="Iarovenko S."/>
            <person name="Subramanian E."/>
            <person name="Araus A.J."/>
            <person name="Petzold A."/>
            <person name="Susuki M."/>
            <person name="Suzuki K.-i.T."/>
            <person name="Hayashi T."/>
            <person name="Toyoda A."/>
            <person name="Oliveira C."/>
            <person name="Osipova E."/>
            <person name="Leigh N.D."/>
            <person name="Simon A."/>
            <person name="Yun M.H."/>
        </authorList>
    </citation>
    <scope>NUCLEOTIDE SEQUENCE</scope>
    <source>
        <strain evidence="2">20211129_DDA</strain>
        <tissue evidence="2">Liver</tissue>
    </source>
</reference>
<keyword evidence="3" id="KW-1185">Reference proteome</keyword>
<dbReference type="EMBL" id="JANPWB010000012">
    <property type="protein sequence ID" value="KAJ1116335.1"/>
    <property type="molecule type" value="Genomic_DNA"/>
</dbReference>
<name>A0AAV7NMZ8_PLEWA</name>
<feature type="signal peptide" evidence="1">
    <location>
        <begin position="1"/>
        <end position="27"/>
    </location>
</feature>
<evidence type="ECO:0000313" key="3">
    <source>
        <dbReference type="Proteomes" id="UP001066276"/>
    </source>
</evidence>